<dbReference type="AlphaFoldDB" id="A0ABD3Y2C1"/>
<sequence>MEDMKSTPTKIRVQSLPSDYSDIQPKTYDPEFISHISNKMQVPDRIEAVDGNSVEFVLRQRATEPQSYSMSVPDRIYIANDGSHVAARQELKHFDFQQFPQSTGPNYVGLTTPPRTLTLEERFPLVEDKENPDTFQTSVQRPVANGIIPYPEPYTPGISTANTLLLNEEDEATQIRTQVAKLIRRVTVMEQENQKRSQREVVMYTVMFGYMLVKLFSFLFKNK</sequence>
<accession>A0ABD3Y2C1</accession>
<dbReference type="PANTHER" id="PTHR16501">
    <property type="entry name" value="TRANSPORT AND GOLGI ORGANIZATION PROTEIN 11"/>
    <property type="match status" value="1"/>
</dbReference>
<evidence type="ECO:0000256" key="9">
    <source>
        <dbReference type="RuleBase" id="RU368040"/>
    </source>
</evidence>
<keyword evidence="5" id="KW-0175">Coiled coil</keyword>
<keyword evidence="13" id="KW-1185">Reference proteome</keyword>
<feature type="domain" description="Mff-like" evidence="10">
    <location>
        <begin position="163"/>
        <end position="218"/>
    </location>
</feature>
<keyword evidence="3 9" id="KW-1000">Mitochondrion outer membrane</keyword>
<dbReference type="EMBL" id="JBJQND010000001">
    <property type="protein sequence ID" value="KAL3891592.1"/>
    <property type="molecule type" value="Genomic_DNA"/>
</dbReference>
<protein>
    <recommendedName>
        <fullName evidence="9">Mitochondrial fission factor</fullName>
    </recommendedName>
</protein>
<evidence type="ECO:0000256" key="2">
    <source>
        <dbReference type="ARBA" id="ARBA00022692"/>
    </source>
</evidence>
<proteinExistence type="inferred from homology"/>
<comment type="function">
    <text evidence="9">Plays a role in mitochondrial and peroxisomal fission. Promotes the recruitment and association of the fission mediator dynamin-related protein 1 (DNM1L) to the mitochondrial surface.</text>
</comment>
<keyword evidence="7 9" id="KW-0472">Membrane</keyword>
<keyword evidence="6 9" id="KW-0496">Mitochondrion</keyword>
<evidence type="ECO:0000256" key="5">
    <source>
        <dbReference type="ARBA" id="ARBA00023054"/>
    </source>
</evidence>
<evidence type="ECO:0000259" key="10">
    <source>
        <dbReference type="Pfam" id="PF05644"/>
    </source>
</evidence>
<keyword evidence="4 9" id="KW-1133">Transmembrane helix</keyword>
<evidence type="ECO:0000256" key="8">
    <source>
        <dbReference type="ARBA" id="ARBA00023140"/>
    </source>
</evidence>
<feature type="domain" description="Mff-like" evidence="10">
    <location>
        <begin position="23"/>
        <end position="129"/>
    </location>
</feature>
<evidence type="ECO:0000313" key="11">
    <source>
        <dbReference type="EMBL" id="KAL3891577.1"/>
    </source>
</evidence>
<evidence type="ECO:0000313" key="13">
    <source>
        <dbReference type="Proteomes" id="UP001634394"/>
    </source>
</evidence>
<dbReference type="EMBL" id="JBJQND010000001">
    <property type="protein sequence ID" value="KAL3891577.1"/>
    <property type="molecule type" value="Genomic_DNA"/>
</dbReference>
<keyword evidence="8 9" id="KW-0576">Peroxisome</keyword>
<comment type="caution">
    <text evidence="11">The sequence shown here is derived from an EMBL/GenBank/DDBJ whole genome shotgun (WGS) entry which is preliminary data.</text>
</comment>
<dbReference type="InterPro" id="IPR008518">
    <property type="entry name" value="Mff/Tango-11"/>
</dbReference>
<evidence type="ECO:0000256" key="6">
    <source>
        <dbReference type="ARBA" id="ARBA00023128"/>
    </source>
</evidence>
<name>A0ABD3Y2C1_SINWO</name>
<evidence type="ECO:0000313" key="12">
    <source>
        <dbReference type="EMBL" id="KAL3891592.1"/>
    </source>
</evidence>
<dbReference type="GO" id="GO:0005777">
    <property type="term" value="C:peroxisome"/>
    <property type="evidence" value="ECO:0007669"/>
    <property type="project" value="UniProtKB-SubCell"/>
</dbReference>
<dbReference type="Pfam" id="PF05644">
    <property type="entry name" value="Miff"/>
    <property type="match status" value="2"/>
</dbReference>
<dbReference type="GO" id="GO:0005741">
    <property type="term" value="C:mitochondrial outer membrane"/>
    <property type="evidence" value="ECO:0007669"/>
    <property type="project" value="UniProtKB-SubCell"/>
</dbReference>
<evidence type="ECO:0000256" key="3">
    <source>
        <dbReference type="ARBA" id="ARBA00022787"/>
    </source>
</evidence>
<feature type="transmembrane region" description="Helical" evidence="9">
    <location>
        <begin position="201"/>
        <end position="220"/>
    </location>
</feature>
<gene>
    <name evidence="11" type="ORF">ACJMK2_003833</name>
    <name evidence="12" type="ORF">ACJMK2_003848</name>
</gene>
<dbReference type="InterPro" id="IPR039433">
    <property type="entry name" value="Mff-like_dom"/>
</dbReference>
<comment type="similarity">
    <text evidence="1 9">Belongs to the Tango11 family.</text>
</comment>
<dbReference type="PANTHER" id="PTHR16501:SF6">
    <property type="entry name" value="TRANSPORT AND GOLGI ORGANIZATION PROTEIN 11"/>
    <property type="match status" value="1"/>
</dbReference>
<dbReference type="GO" id="GO:0090141">
    <property type="term" value="P:positive regulation of mitochondrial fission"/>
    <property type="evidence" value="ECO:0007669"/>
    <property type="project" value="UniProtKB-UniRule"/>
</dbReference>
<reference evidence="11 13" key="1">
    <citation type="submission" date="2024-11" db="EMBL/GenBank/DDBJ databases">
        <title>Chromosome-level genome assembly of the freshwater bivalve Anodonta woodiana.</title>
        <authorList>
            <person name="Chen X."/>
        </authorList>
    </citation>
    <scope>NUCLEOTIDE SEQUENCE [LARGE SCALE GENOMIC DNA]</scope>
    <source>
        <strain evidence="11">MN2024</strain>
        <tissue evidence="11">Gills</tissue>
    </source>
</reference>
<organism evidence="11 13">
    <name type="scientific">Sinanodonta woodiana</name>
    <name type="common">Chinese pond mussel</name>
    <name type="synonym">Anodonta woodiana</name>
    <dbReference type="NCBI Taxonomy" id="1069815"/>
    <lineage>
        <taxon>Eukaryota</taxon>
        <taxon>Metazoa</taxon>
        <taxon>Spiralia</taxon>
        <taxon>Lophotrochozoa</taxon>
        <taxon>Mollusca</taxon>
        <taxon>Bivalvia</taxon>
        <taxon>Autobranchia</taxon>
        <taxon>Heteroconchia</taxon>
        <taxon>Palaeoheterodonta</taxon>
        <taxon>Unionida</taxon>
        <taxon>Unionoidea</taxon>
        <taxon>Unionidae</taxon>
        <taxon>Unioninae</taxon>
        <taxon>Sinanodonta</taxon>
    </lineage>
</organism>
<comment type="subcellular location">
    <subcellularLocation>
        <location evidence="9">Mitochondrion outer membrane</location>
        <topology evidence="9">Single-pass type IV membrane protein</topology>
    </subcellularLocation>
    <subcellularLocation>
        <location evidence="9">Peroxisome</location>
    </subcellularLocation>
</comment>
<evidence type="ECO:0000256" key="7">
    <source>
        <dbReference type="ARBA" id="ARBA00023136"/>
    </source>
</evidence>
<dbReference type="Proteomes" id="UP001634394">
    <property type="component" value="Unassembled WGS sequence"/>
</dbReference>
<dbReference type="GO" id="GO:0090314">
    <property type="term" value="P:positive regulation of protein targeting to membrane"/>
    <property type="evidence" value="ECO:0007669"/>
    <property type="project" value="UniProtKB-UniRule"/>
</dbReference>
<keyword evidence="2 9" id="KW-0812">Transmembrane</keyword>
<evidence type="ECO:0000256" key="1">
    <source>
        <dbReference type="ARBA" id="ARBA00009806"/>
    </source>
</evidence>
<dbReference type="GO" id="GO:0000266">
    <property type="term" value="P:mitochondrial fission"/>
    <property type="evidence" value="ECO:0007669"/>
    <property type="project" value="UniProtKB-UniRule"/>
</dbReference>
<evidence type="ECO:0000256" key="4">
    <source>
        <dbReference type="ARBA" id="ARBA00022989"/>
    </source>
</evidence>